<feature type="domain" description="MaoC-like" evidence="1">
    <location>
        <begin position="17"/>
        <end position="120"/>
    </location>
</feature>
<dbReference type="EMBL" id="BAAACF010000012">
    <property type="protein sequence ID" value="GAA0730066.1"/>
    <property type="molecule type" value="Genomic_DNA"/>
</dbReference>
<name>A0ABP3UH17_9CLOT</name>
<dbReference type="PANTHER" id="PTHR43437:SF3">
    <property type="entry name" value="HYDROXYACYL-THIOESTER DEHYDRATASE TYPE 2, MITOCHONDRIAL"/>
    <property type="match status" value="1"/>
</dbReference>
<sequence>MIGKTIGEINIGDKASFTKTLSETDVYLFAGITGDLNPAHVNQVESEKTMFKGRICHGMLVSSLISTVLGMYLPGPGTIYMGQDLKFLAPVRIGDTCTATAEVIEKNDEKNRLVLKTTVTNQEGKVVIEGQAKVMPPRR</sequence>
<dbReference type="SUPFAM" id="SSF54637">
    <property type="entry name" value="Thioesterase/thiol ester dehydrase-isomerase"/>
    <property type="match status" value="1"/>
</dbReference>
<dbReference type="InterPro" id="IPR050965">
    <property type="entry name" value="UPF0336/Enoyl-CoA_hydratase"/>
</dbReference>
<comment type="caution">
    <text evidence="2">The sequence shown here is derived from an EMBL/GenBank/DDBJ whole genome shotgun (WGS) entry which is preliminary data.</text>
</comment>
<dbReference type="Gene3D" id="3.10.129.10">
    <property type="entry name" value="Hotdog Thioesterase"/>
    <property type="match status" value="1"/>
</dbReference>
<reference evidence="3" key="1">
    <citation type="journal article" date="2019" name="Int. J. Syst. Evol. Microbiol.">
        <title>The Global Catalogue of Microorganisms (GCM) 10K type strain sequencing project: providing services to taxonomists for standard genome sequencing and annotation.</title>
        <authorList>
            <consortium name="The Broad Institute Genomics Platform"/>
            <consortium name="The Broad Institute Genome Sequencing Center for Infectious Disease"/>
            <person name="Wu L."/>
            <person name="Ma J."/>
        </authorList>
    </citation>
    <scope>NUCLEOTIDE SEQUENCE [LARGE SCALE GENOMIC DNA]</scope>
    <source>
        <strain evidence="3">JCM 1405</strain>
    </source>
</reference>
<dbReference type="RefSeq" id="WP_343771121.1">
    <property type="nucleotide sequence ID" value="NZ_BAAACF010000012.1"/>
</dbReference>
<keyword evidence="3" id="KW-1185">Reference proteome</keyword>
<dbReference type="InterPro" id="IPR029069">
    <property type="entry name" value="HotDog_dom_sf"/>
</dbReference>
<evidence type="ECO:0000259" key="1">
    <source>
        <dbReference type="Pfam" id="PF01575"/>
    </source>
</evidence>
<protein>
    <submittedName>
        <fullName evidence="2">MaoC family dehydratase</fullName>
    </submittedName>
</protein>
<dbReference type="Proteomes" id="UP001500339">
    <property type="component" value="Unassembled WGS sequence"/>
</dbReference>
<organism evidence="2 3">
    <name type="scientific">Clostridium malenominatum</name>
    <dbReference type="NCBI Taxonomy" id="1539"/>
    <lineage>
        <taxon>Bacteria</taxon>
        <taxon>Bacillati</taxon>
        <taxon>Bacillota</taxon>
        <taxon>Clostridia</taxon>
        <taxon>Eubacteriales</taxon>
        <taxon>Clostridiaceae</taxon>
        <taxon>Clostridium</taxon>
    </lineage>
</organism>
<dbReference type="CDD" id="cd03449">
    <property type="entry name" value="R_hydratase"/>
    <property type="match status" value="1"/>
</dbReference>
<dbReference type="Pfam" id="PF01575">
    <property type="entry name" value="MaoC_dehydratas"/>
    <property type="match status" value="1"/>
</dbReference>
<dbReference type="PANTHER" id="PTHR43437">
    <property type="entry name" value="HYDROXYACYL-THIOESTER DEHYDRATASE TYPE 2, MITOCHONDRIAL-RELATED"/>
    <property type="match status" value="1"/>
</dbReference>
<accession>A0ABP3UH17</accession>
<proteinExistence type="predicted"/>
<evidence type="ECO:0000313" key="3">
    <source>
        <dbReference type="Proteomes" id="UP001500339"/>
    </source>
</evidence>
<dbReference type="InterPro" id="IPR002539">
    <property type="entry name" value="MaoC-like_dom"/>
</dbReference>
<evidence type="ECO:0000313" key="2">
    <source>
        <dbReference type="EMBL" id="GAA0730066.1"/>
    </source>
</evidence>
<gene>
    <name evidence="2" type="ORF">GCM10008905_30840</name>
</gene>